<dbReference type="Gene3D" id="3.90.1750.20">
    <property type="entry name" value="Putative Large Serine Recombinase, Chain B, Domain 2"/>
    <property type="match status" value="1"/>
</dbReference>
<dbReference type="PROSITE" id="PS51737">
    <property type="entry name" value="RECOMBINASE_DNA_BIND"/>
    <property type="match status" value="1"/>
</dbReference>
<reference evidence="2 3" key="1">
    <citation type="submission" date="2007-04" db="EMBL/GenBank/DDBJ databases">
        <authorList>
            <person name="Fulton L."/>
            <person name="Clifton S."/>
            <person name="Fulton B."/>
            <person name="Xu J."/>
            <person name="Minx P."/>
            <person name="Pepin K.H."/>
            <person name="Johnson M."/>
            <person name="Thiruvilangam P."/>
            <person name="Bhonagiri V."/>
            <person name="Nash W.E."/>
            <person name="Mardis E.R."/>
            <person name="Wilson R.K."/>
        </authorList>
    </citation>
    <scope>NUCLEOTIDE SEQUENCE [LARGE SCALE GENOMIC DNA]</scope>
    <source>
        <strain evidence="2 3">ATCC 29799</strain>
    </source>
</reference>
<accession>A6P2A3</accession>
<evidence type="ECO:0000313" key="2">
    <source>
        <dbReference type="EMBL" id="EDM97490.1"/>
    </source>
</evidence>
<protein>
    <submittedName>
        <fullName evidence="2">Recombinase</fullName>
    </submittedName>
</protein>
<dbReference type="eggNOG" id="COG1961">
    <property type="taxonomic scope" value="Bacteria"/>
</dbReference>
<dbReference type="PANTHER" id="PTHR30461">
    <property type="entry name" value="DNA-INVERTASE FROM LAMBDOID PROPHAGE"/>
    <property type="match status" value="1"/>
</dbReference>
<feature type="domain" description="Recombinase" evidence="1">
    <location>
        <begin position="30"/>
        <end position="153"/>
    </location>
</feature>
<dbReference type="PANTHER" id="PTHR30461:SF23">
    <property type="entry name" value="DNA RECOMBINASE-RELATED"/>
    <property type="match status" value="1"/>
</dbReference>
<comment type="caution">
    <text evidence="2">The sequence shown here is derived from an EMBL/GenBank/DDBJ whole genome shotgun (WGS) entry which is preliminary data.</text>
</comment>
<dbReference type="RefSeq" id="WP_006575082.1">
    <property type="nucleotide sequence ID" value="NZ_AAXG02000053.1"/>
</dbReference>
<dbReference type="GO" id="GO:0003677">
    <property type="term" value="F:DNA binding"/>
    <property type="evidence" value="ECO:0007669"/>
    <property type="project" value="InterPro"/>
</dbReference>
<reference evidence="2 3" key="2">
    <citation type="submission" date="2007-06" db="EMBL/GenBank/DDBJ databases">
        <title>Draft genome sequence of Pseudoflavonifractor capillosus ATCC 29799.</title>
        <authorList>
            <person name="Sudarsanam P."/>
            <person name="Ley R."/>
            <person name="Guruge J."/>
            <person name="Turnbaugh P.J."/>
            <person name="Mahowald M."/>
            <person name="Liep D."/>
            <person name="Gordon J."/>
        </authorList>
    </citation>
    <scope>NUCLEOTIDE SEQUENCE [LARGE SCALE GENOMIC DNA]</scope>
    <source>
        <strain evidence="2 3">ATCC 29799</strain>
    </source>
</reference>
<dbReference type="AlphaFoldDB" id="A6P2A3"/>
<dbReference type="OrthoDB" id="1839742at2"/>
<evidence type="ECO:0000259" key="1">
    <source>
        <dbReference type="PROSITE" id="PS51737"/>
    </source>
</evidence>
<dbReference type="InterPro" id="IPR038109">
    <property type="entry name" value="DNA_bind_recomb_sf"/>
</dbReference>
<dbReference type="GO" id="GO:0000150">
    <property type="term" value="F:DNA strand exchange activity"/>
    <property type="evidence" value="ECO:0007669"/>
    <property type="project" value="InterPro"/>
</dbReference>
<proteinExistence type="predicted"/>
<dbReference type="Pfam" id="PF07508">
    <property type="entry name" value="Recombinase"/>
    <property type="match status" value="1"/>
</dbReference>
<evidence type="ECO:0000313" key="3">
    <source>
        <dbReference type="Proteomes" id="UP000003639"/>
    </source>
</evidence>
<dbReference type="InterPro" id="IPR011109">
    <property type="entry name" value="DNA_bind_recombinase_dom"/>
</dbReference>
<name>A6P2A3_9FIRM</name>
<dbReference type="Proteomes" id="UP000003639">
    <property type="component" value="Unassembled WGS sequence"/>
</dbReference>
<dbReference type="EMBL" id="AAXG02000053">
    <property type="protein sequence ID" value="EDM97490.1"/>
    <property type="molecule type" value="Genomic_DNA"/>
</dbReference>
<sequence length="164" mass="18499">MNRFDKSESIKAGIRKSFLAGDSKFARRKCYGYDIGADGTLRVNTDEANVVRWIFQQYQSGLSLGKIADGLAQQKIPSPTGKAKWNREAIDKLLSNEKYTGRVLLQKTISTGISQINNNGIISRYLYTETHEPIISDDLFFNVQKAKVKRSKSSNNEFAIKIPF</sequence>
<organism evidence="2 3">
    <name type="scientific">Pseudoflavonifractor capillosus ATCC 29799</name>
    <dbReference type="NCBI Taxonomy" id="411467"/>
    <lineage>
        <taxon>Bacteria</taxon>
        <taxon>Bacillati</taxon>
        <taxon>Bacillota</taxon>
        <taxon>Clostridia</taxon>
        <taxon>Eubacteriales</taxon>
        <taxon>Oscillospiraceae</taxon>
        <taxon>Pseudoflavonifractor</taxon>
    </lineage>
</organism>
<gene>
    <name evidence="2" type="ORF">BACCAP_04632</name>
</gene>
<keyword evidence="3" id="KW-1185">Reference proteome</keyword>
<dbReference type="STRING" id="411467.BACCAP_04632"/>
<dbReference type="InterPro" id="IPR050639">
    <property type="entry name" value="SSR_resolvase"/>
</dbReference>